<dbReference type="CDD" id="cd04647">
    <property type="entry name" value="LbH_MAT_like"/>
    <property type="match status" value="1"/>
</dbReference>
<evidence type="ECO:0000256" key="1">
    <source>
        <dbReference type="ARBA" id="ARBA00007274"/>
    </source>
</evidence>
<dbReference type="PANTHER" id="PTHR23416:SF23">
    <property type="entry name" value="ACETYLTRANSFERASE C18B11.09C-RELATED"/>
    <property type="match status" value="1"/>
</dbReference>
<evidence type="ECO:0000313" key="4">
    <source>
        <dbReference type="Proteomes" id="UP001501565"/>
    </source>
</evidence>
<evidence type="ECO:0000256" key="2">
    <source>
        <dbReference type="ARBA" id="ARBA00022679"/>
    </source>
</evidence>
<dbReference type="Proteomes" id="UP001501565">
    <property type="component" value="Unassembled WGS sequence"/>
</dbReference>
<name>A0ABP7NAX5_9GAMM</name>
<dbReference type="RefSeq" id="WP_344800583.1">
    <property type="nucleotide sequence ID" value="NZ_BAABBN010000015.1"/>
</dbReference>
<dbReference type="SUPFAM" id="SSF51161">
    <property type="entry name" value="Trimeric LpxA-like enzymes"/>
    <property type="match status" value="1"/>
</dbReference>
<evidence type="ECO:0000313" key="3">
    <source>
        <dbReference type="EMBL" id="GAA3941326.1"/>
    </source>
</evidence>
<dbReference type="InterPro" id="IPR051159">
    <property type="entry name" value="Hexapeptide_acetyltransf"/>
</dbReference>
<keyword evidence="4" id="KW-1185">Reference proteome</keyword>
<dbReference type="EMBL" id="BAABBN010000015">
    <property type="protein sequence ID" value="GAA3941326.1"/>
    <property type="molecule type" value="Genomic_DNA"/>
</dbReference>
<comment type="similarity">
    <text evidence="1">Belongs to the transferase hexapeptide repeat family.</text>
</comment>
<dbReference type="InterPro" id="IPR011004">
    <property type="entry name" value="Trimer_LpxA-like_sf"/>
</dbReference>
<dbReference type="GO" id="GO:0016746">
    <property type="term" value="F:acyltransferase activity"/>
    <property type="evidence" value="ECO:0007669"/>
    <property type="project" value="UniProtKB-KW"/>
</dbReference>
<reference evidence="4" key="1">
    <citation type="journal article" date="2019" name="Int. J. Syst. Evol. Microbiol.">
        <title>The Global Catalogue of Microorganisms (GCM) 10K type strain sequencing project: providing services to taxonomists for standard genome sequencing and annotation.</title>
        <authorList>
            <consortium name="The Broad Institute Genomics Platform"/>
            <consortium name="The Broad Institute Genome Sequencing Center for Infectious Disease"/>
            <person name="Wu L."/>
            <person name="Ma J."/>
        </authorList>
    </citation>
    <scope>NUCLEOTIDE SEQUENCE [LARGE SCALE GENOMIC DNA]</scope>
    <source>
        <strain evidence="4">JCM 17551</strain>
    </source>
</reference>
<protein>
    <submittedName>
        <fullName evidence="3">Acyltransferase</fullName>
    </submittedName>
</protein>
<dbReference type="Gene3D" id="2.160.10.10">
    <property type="entry name" value="Hexapeptide repeat proteins"/>
    <property type="match status" value="2"/>
</dbReference>
<sequence>MTETEHLNPPTMDQADYQEQHKQRMSFMPWLYHSLKPKLKAWAKPWQDAVQARISTLETVEFGLDCFIAPTAHLFAERGRTITIGNRSTIAANVFIHGPASLGKNVAINHSVSMDGGSSGISIGDNSRIACQCTFFAFNHGLAPDLLVREQAVSSKGITIGEDVWVGANSSVVDGVHIHNHAVIGMGAVVTQDIPEYAIAVGNPARVIGDRREKPDAQWQWVLNEKADTSTSTSS</sequence>
<comment type="caution">
    <text evidence="3">The sequence shown here is derived from an EMBL/GenBank/DDBJ whole genome shotgun (WGS) entry which is preliminary data.</text>
</comment>
<organism evidence="3 4">
    <name type="scientific">Litoribacillus peritrichatus</name>
    <dbReference type="NCBI Taxonomy" id="718191"/>
    <lineage>
        <taxon>Bacteria</taxon>
        <taxon>Pseudomonadati</taxon>
        <taxon>Pseudomonadota</taxon>
        <taxon>Gammaproteobacteria</taxon>
        <taxon>Oceanospirillales</taxon>
        <taxon>Oceanospirillaceae</taxon>
        <taxon>Litoribacillus</taxon>
    </lineage>
</organism>
<keyword evidence="2" id="KW-0808">Transferase</keyword>
<accession>A0ABP7NAX5</accession>
<keyword evidence="3" id="KW-0012">Acyltransferase</keyword>
<dbReference type="Pfam" id="PF00132">
    <property type="entry name" value="Hexapep"/>
    <property type="match status" value="1"/>
</dbReference>
<gene>
    <name evidence="3" type="ORF">GCM10022277_41610</name>
</gene>
<proteinExistence type="inferred from homology"/>
<dbReference type="PANTHER" id="PTHR23416">
    <property type="entry name" value="SIALIC ACID SYNTHASE-RELATED"/>
    <property type="match status" value="1"/>
</dbReference>
<dbReference type="InterPro" id="IPR001451">
    <property type="entry name" value="Hexapep"/>
</dbReference>